<dbReference type="AlphaFoldDB" id="A0A4Q7LGB5"/>
<dbReference type="PIRSF" id="PIRSF016481">
    <property type="entry name" value="Pilus_assembly_PilP"/>
    <property type="match status" value="1"/>
</dbReference>
<dbReference type="Proteomes" id="UP000293433">
    <property type="component" value="Unassembled WGS sequence"/>
</dbReference>
<dbReference type="RefSeq" id="WP_130482534.1">
    <property type="nucleotide sequence ID" value="NZ_SGWV01000010.1"/>
</dbReference>
<dbReference type="PROSITE" id="PS51257">
    <property type="entry name" value="PROKAR_LIPOPROTEIN"/>
    <property type="match status" value="1"/>
</dbReference>
<reference evidence="2 3" key="1">
    <citation type="submission" date="2019-02" db="EMBL/GenBank/DDBJ databases">
        <title>Genomic Encyclopedia of Type Strains, Phase IV (KMG-IV): sequencing the most valuable type-strain genomes for metagenomic binning, comparative biology and taxonomic classification.</title>
        <authorList>
            <person name="Goeker M."/>
        </authorList>
    </citation>
    <scope>NUCLEOTIDE SEQUENCE [LARGE SCALE GENOMIC DNA]</scope>
    <source>
        <strain evidence="2 3">DSM 10617</strain>
    </source>
</reference>
<dbReference type="Pfam" id="PF04351">
    <property type="entry name" value="PilP"/>
    <property type="match status" value="1"/>
</dbReference>
<dbReference type="InterPro" id="IPR007446">
    <property type="entry name" value="PilP"/>
</dbReference>
<proteinExistence type="predicted"/>
<keyword evidence="1" id="KW-0732">Signal</keyword>
<gene>
    <name evidence="2" type="ORF">EV685_2686</name>
</gene>
<evidence type="ECO:0000313" key="3">
    <source>
        <dbReference type="Proteomes" id="UP000293433"/>
    </source>
</evidence>
<sequence length="193" mass="22140">MSARPRIDQRRLRAASLALLAAVGSSLLLSACGDPHQELQDWMDQERREAKPRVPPLLPPRKFDPQPYMAVRDVEPFSMQKLQVALKQETRQPNSLLAAEMNRRREPLEAYPLDNLTMVGSVVRSGRPHALLRADNLLYQIKVGDYIGQNYGRITRITETEITLREIVQDALGEWVERMSTLTLQERAQERSR</sequence>
<keyword evidence="3" id="KW-1185">Reference proteome</keyword>
<evidence type="ECO:0000313" key="2">
    <source>
        <dbReference type="EMBL" id="RZS53063.1"/>
    </source>
</evidence>
<name>A0A4Q7LGB5_9BURK</name>
<protein>
    <submittedName>
        <fullName evidence="2">Type IV pilus assembly protein PilP</fullName>
    </submittedName>
</protein>
<organism evidence="2 3">
    <name type="scientific">Sphaerotilus mobilis</name>
    <dbReference type="NCBI Taxonomy" id="47994"/>
    <lineage>
        <taxon>Bacteria</taxon>
        <taxon>Pseudomonadati</taxon>
        <taxon>Pseudomonadota</taxon>
        <taxon>Betaproteobacteria</taxon>
        <taxon>Burkholderiales</taxon>
        <taxon>Sphaerotilaceae</taxon>
        <taxon>Sphaerotilus</taxon>
    </lineage>
</organism>
<feature type="signal peptide" evidence="1">
    <location>
        <begin position="1"/>
        <end position="31"/>
    </location>
</feature>
<accession>A0A4Q7LGB5</accession>
<dbReference type="OrthoDB" id="5296580at2"/>
<feature type="chain" id="PRO_5020618528" evidence="1">
    <location>
        <begin position="32"/>
        <end position="193"/>
    </location>
</feature>
<evidence type="ECO:0000256" key="1">
    <source>
        <dbReference type="SAM" id="SignalP"/>
    </source>
</evidence>
<dbReference type="EMBL" id="SGWV01000010">
    <property type="protein sequence ID" value="RZS53063.1"/>
    <property type="molecule type" value="Genomic_DNA"/>
</dbReference>
<comment type="caution">
    <text evidence="2">The sequence shown here is derived from an EMBL/GenBank/DDBJ whole genome shotgun (WGS) entry which is preliminary data.</text>
</comment>
<dbReference type="Gene3D" id="2.30.30.830">
    <property type="match status" value="1"/>
</dbReference>